<feature type="region of interest" description="Disordered" evidence="1">
    <location>
        <begin position="40"/>
        <end position="73"/>
    </location>
</feature>
<reference evidence="2" key="2">
    <citation type="submission" date="2021-12" db="EMBL/GenBank/DDBJ databases">
        <title>Resequencing data analysis of finger millet.</title>
        <authorList>
            <person name="Hatakeyama M."/>
            <person name="Aluri S."/>
            <person name="Balachadran M.T."/>
            <person name="Sivarajan S.R."/>
            <person name="Poveda L."/>
            <person name="Shimizu-Inatsugi R."/>
            <person name="Schlapbach R."/>
            <person name="Sreeman S.M."/>
            <person name="Shimizu K.K."/>
        </authorList>
    </citation>
    <scope>NUCLEOTIDE SEQUENCE</scope>
</reference>
<organism evidence="2 3">
    <name type="scientific">Eleusine coracana subsp. coracana</name>
    <dbReference type="NCBI Taxonomy" id="191504"/>
    <lineage>
        <taxon>Eukaryota</taxon>
        <taxon>Viridiplantae</taxon>
        <taxon>Streptophyta</taxon>
        <taxon>Embryophyta</taxon>
        <taxon>Tracheophyta</taxon>
        <taxon>Spermatophyta</taxon>
        <taxon>Magnoliopsida</taxon>
        <taxon>Liliopsida</taxon>
        <taxon>Poales</taxon>
        <taxon>Poaceae</taxon>
        <taxon>PACMAD clade</taxon>
        <taxon>Chloridoideae</taxon>
        <taxon>Cynodonteae</taxon>
        <taxon>Eleusininae</taxon>
        <taxon>Eleusine</taxon>
    </lineage>
</organism>
<gene>
    <name evidence="2" type="primary">gb00057</name>
    <name evidence="2" type="ORF">PR202_gb00057</name>
</gene>
<feature type="region of interest" description="Disordered" evidence="1">
    <location>
        <begin position="1"/>
        <end position="22"/>
    </location>
</feature>
<name>A0AAV5DQZ9_ELECO</name>
<accession>A0AAV5DQZ9</accession>
<dbReference type="Proteomes" id="UP001054889">
    <property type="component" value="Unassembled WGS sequence"/>
</dbReference>
<dbReference type="EMBL" id="BQKI01000071">
    <property type="protein sequence ID" value="GJN13363.1"/>
    <property type="molecule type" value="Genomic_DNA"/>
</dbReference>
<comment type="caution">
    <text evidence="2">The sequence shown here is derived from an EMBL/GenBank/DDBJ whole genome shotgun (WGS) entry which is preliminary data.</text>
</comment>
<keyword evidence="3" id="KW-1185">Reference proteome</keyword>
<proteinExistence type="predicted"/>
<sequence length="73" mass="7312">MGTTVEGLSAIGNQIRDGGGDGLDLGGRAVVLAICRFKSTPLASPPTGDEGNGNALPHSGSVGERTPRSHDGR</sequence>
<evidence type="ECO:0000313" key="2">
    <source>
        <dbReference type="EMBL" id="GJN13363.1"/>
    </source>
</evidence>
<dbReference type="AlphaFoldDB" id="A0AAV5DQZ9"/>
<evidence type="ECO:0000313" key="3">
    <source>
        <dbReference type="Proteomes" id="UP001054889"/>
    </source>
</evidence>
<evidence type="ECO:0000256" key="1">
    <source>
        <dbReference type="SAM" id="MobiDB-lite"/>
    </source>
</evidence>
<reference evidence="2" key="1">
    <citation type="journal article" date="2018" name="DNA Res.">
        <title>Multiple hybrid de novo genome assembly of finger millet, an orphan allotetraploid crop.</title>
        <authorList>
            <person name="Hatakeyama M."/>
            <person name="Aluri S."/>
            <person name="Balachadran M.T."/>
            <person name="Sivarajan S.R."/>
            <person name="Patrignani A."/>
            <person name="Gruter S."/>
            <person name="Poveda L."/>
            <person name="Shimizu-Inatsugi R."/>
            <person name="Baeten J."/>
            <person name="Francoijs K.J."/>
            <person name="Nataraja K.N."/>
            <person name="Reddy Y.A.N."/>
            <person name="Phadnis S."/>
            <person name="Ravikumar R.L."/>
            <person name="Schlapbach R."/>
            <person name="Sreeman S.M."/>
            <person name="Shimizu K.K."/>
        </authorList>
    </citation>
    <scope>NUCLEOTIDE SEQUENCE</scope>
</reference>
<protein>
    <submittedName>
        <fullName evidence="2">Uncharacterized protein</fullName>
    </submittedName>
</protein>